<dbReference type="SMART" id="SM00173">
    <property type="entry name" value="RAS"/>
    <property type="match status" value="1"/>
</dbReference>
<dbReference type="GO" id="GO:0016020">
    <property type="term" value="C:membrane"/>
    <property type="evidence" value="ECO:0007669"/>
    <property type="project" value="InterPro"/>
</dbReference>
<evidence type="ECO:0000256" key="4">
    <source>
        <dbReference type="ARBA" id="ARBA00023136"/>
    </source>
</evidence>
<protein>
    <submittedName>
        <fullName evidence="5">ES cell-expressed Ras</fullName>
    </submittedName>
</protein>
<dbReference type="SMART" id="SM00175">
    <property type="entry name" value="RAB"/>
    <property type="match status" value="1"/>
</dbReference>
<dbReference type="AlphaFoldDB" id="A0A8C5P1A7"/>
<dbReference type="OMA" id="DSHEAWA"/>
<dbReference type="InterPro" id="IPR027417">
    <property type="entry name" value="P-loop_NTPase"/>
</dbReference>
<dbReference type="PANTHER" id="PTHR24070">
    <property type="entry name" value="RAS, DI-RAS, AND RHEB FAMILY MEMBERS OF SMALL GTPASE SUPERFAMILY"/>
    <property type="match status" value="1"/>
</dbReference>
<comment type="subcellular location">
    <subcellularLocation>
        <location evidence="1">Endomembrane system</location>
    </subcellularLocation>
</comment>
<evidence type="ECO:0000313" key="6">
    <source>
        <dbReference type="Proteomes" id="UP000694385"/>
    </source>
</evidence>
<dbReference type="PROSITE" id="PS51419">
    <property type="entry name" value="RAB"/>
    <property type="match status" value="1"/>
</dbReference>
<dbReference type="GO" id="GO:0003924">
    <property type="term" value="F:GTPase activity"/>
    <property type="evidence" value="ECO:0007669"/>
    <property type="project" value="InterPro"/>
</dbReference>
<dbReference type="Pfam" id="PF00071">
    <property type="entry name" value="Ras"/>
    <property type="match status" value="1"/>
</dbReference>
<sequence>TWRPEDSHEAWAHCKDVGWPEYKLVMVGASSVSKSALMIQATHQRFVKEHDPTIQDSYCKELALDNGRYILNVLNLAGQDIQTALCDQCLALGNGMLGVFALSDPSSLNQMQQMWATWCPHHNQPLVLASNKCDLVSTTGDTHDVPQSSPIGVGIPFMKTSTKAQQGVEEALLCSPMTFRVLSPSRPCVAVGCSVA</sequence>
<reference evidence="5" key="2">
    <citation type="submission" date="2025-09" db="UniProtKB">
        <authorList>
            <consortium name="Ensembl"/>
        </authorList>
    </citation>
    <scope>IDENTIFICATION</scope>
</reference>
<dbReference type="NCBIfam" id="TIGR00231">
    <property type="entry name" value="small_GTP"/>
    <property type="match status" value="1"/>
</dbReference>
<dbReference type="InterPro" id="IPR005225">
    <property type="entry name" value="Small_GTP-bd"/>
</dbReference>
<evidence type="ECO:0000256" key="1">
    <source>
        <dbReference type="ARBA" id="ARBA00004308"/>
    </source>
</evidence>
<dbReference type="SMART" id="SM00174">
    <property type="entry name" value="RHO"/>
    <property type="match status" value="1"/>
</dbReference>
<dbReference type="Proteomes" id="UP000694385">
    <property type="component" value="Unassembled WGS sequence"/>
</dbReference>
<dbReference type="Gene3D" id="3.40.50.300">
    <property type="entry name" value="P-loop containing nucleotide triphosphate hydrolases"/>
    <property type="match status" value="1"/>
</dbReference>
<keyword evidence="2" id="KW-0547">Nucleotide-binding</keyword>
<accession>A0A8C5P1A7</accession>
<keyword evidence="4" id="KW-0472">Membrane</keyword>
<evidence type="ECO:0000256" key="3">
    <source>
        <dbReference type="ARBA" id="ARBA00023134"/>
    </source>
</evidence>
<proteinExistence type="predicted"/>
<dbReference type="PROSITE" id="PS51421">
    <property type="entry name" value="RAS"/>
    <property type="match status" value="1"/>
</dbReference>
<dbReference type="GO" id="GO:0012505">
    <property type="term" value="C:endomembrane system"/>
    <property type="evidence" value="ECO:0007669"/>
    <property type="project" value="UniProtKB-SubCell"/>
</dbReference>
<keyword evidence="3" id="KW-0342">GTP-binding</keyword>
<dbReference type="Ensembl" id="ENSJJAT00000021332.1">
    <property type="protein sequence ID" value="ENSJJAP00000014829.1"/>
    <property type="gene ID" value="ENSJJAG00000017194.1"/>
</dbReference>
<evidence type="ECO:0000256" key="2">
    <source>
        <dbReference type="ARBA" id="ARBA00022741"/>
    </source>
</evidence>
<organism evidence="5 6">
    <name type="scientific">Jaculus jaculus</name>
    <name type="common">Lesser Egyptian jerboa</name>
    <dbReference type="NCBI Taxonomy" id="51337"/>
    <lineage>
        <taxon>Eukaryota</taxon>
        <taxon>Metazoa</taxon>
        <taxon>Chordata</taxon>
        <taxon>Craniata</taxon>
        <taxon>Vertebrata</taxon>
        <taxon>Euteleostomi</taxon>
        <taxon>Mammalia</taxon>
        <taxon>Eutheria</taxon>
        <taxon>Euarchontoglires</taxon>
        <taxon>Glires</taxon>
        <taxon>Rodentia</taxon>
        <taxon>Myomorpha</taxon>
        <taxon>Dipodoidea</taxon>
        <taxon>Dipodidae</taxon>
        <taxon>Dipodinae</taxon>
        <taxon>Jaculus</taxon>
    </lineage>
</organism>
<name>A0A8C5P1A7_JACJA</name>
<dbReference type="GeneTree" id="ENSGT00940000162901"/>
<keyword evidence="6" id="KW-1185">Reference proteome</keyword>
<reference evidence="5" key="1">
    <citation type="submission" date="2025-08" db="UniProtKB">
        <authorList>
            <consortium name="Ensembl"/>
        </authorList>
    </citation>
    <scope>IDENTIFICATION</scope>
</reference>
<dbReference type="InterPro" id="IPR020849">
    <property type="entry name" value="Small_GTPase_Ras-type"/>
</dbReference>
<dbReference type="GO" id="GO:0005525">
    <property type="term" value="F:GTP binding"/>
    <property type="evidence" value="ECO:0007669"/>
    <property type="project" value="UniProtKB-KW"/>
</dbReference>
<dbReference type="GO" id="GO:0007165">
    <property type="term" value="P:signal transduction"/>
    <property type="evidence" value="ECO:0007669"/>
    <property type="project" value="InterPro"/>
</dbReference>
<evidence type="ECO:0000313" key="5">
    <source>
        <dbReference type="Ensembl" id="ENSJJAP00000014829.1"/>
    </source>
</evidence>
<dbReference type="SUPFAM" id="SSF52540">
    <property type="entry name" value="P-loop containing nucleoside triphosphate hydrolases"/>
    <property type="match status" value="1"/>
</dbReference>
<dbReference type="InterPro" id="IPR001806">
    <property type="entry name" value="Small_GTPase"/>
</dbReference>
<dbReference type="PRINTS" id="PR00449">
    <property type="entry name" value="RASTRNSFRMNG"/>
</dbReference>